<dbReference type="InterPro" id="IPR008266">
    <property type="entry name" value="Tyr_kinase_AS"/>
</dbReference>
<dbReference type="PANTHER" id="PTHR38248">
    <property type="entry name" value="FUNK1 6"/>
    <property type="match status" value="1"/>
</dbReference>
<dbReference type="Pfam" id="PF17667">
    <property type="entry name" value="Pkinase_fungal"/>
    <property type="match status" value="1"/>
</dbReference>
<dbReference type="PROSITE" id="PS00109">
    <property type="entry name" value="PROTEIN_KINASE_TYR"/>
    <property type="match status" value="1"/>
</dbReference>
<dbReference type="Proteomes" id="UP001140094">
    <property type="component" value="Unassembled WGS sequence"/>
</dbReference>
<evidence type="ECO:0000313" key="4">
    <source>
        <dbReference type="Proteomes" id="UP001140094"/>
    </source>
</evidence>
<sequence>MSTNAPGCSPMRHTLEKKDTVSSRGITSIQISQSHKDEAMRDVKDYLEKDVPGIVDMAAPYEEAYQIAACRVADTIIRELEAQLVAAGAVDSKISSPVVASPEAQFEGSAYSSDNYLAQLCLLCTNKPNTSEASLCWHFMSLIRFVACRIQESALTVSDMVNSNVKPRRLVLPTVQMDFKCRDAKESERIDFGILSAPIDTVVDDCYSANGADSRTRNIAAKSNPGYADMLLVVEAKQSMSTANLESARAQLFRYTRNIYQRQHNRRLLWGMVICGTYVQVYIFTPSHASASPSMDITTSEGRRLFIQLLTNWSYCEEHRLGYDPTINYLDELQCWEIQVPIEDSDNNGSTTVSEPRVQTFYSNTILVNANRLFGRHTRCFAAVAEKPTVDRPITSMAPSVNIKDSWPEADKFLSDDTRDEIRQLRKIRSCLESNAELTNMYPVIEAGGRVHIQHSSHSDWALDYVQCRPSKNLDELSQPSPVRVHKRVATSPVGRPLNKLKSVYELIIVMADAMRCHGTIVDECGILHRDISMNNVLFTEENGEVKGLLIDFDCAFDLSSPDNIPRTERTGTLPFMSVGNLEGSPVPRTALDDWESAIYILCWYGVFGLNSKTAPDNPVSHPEIHRWIEGAVDQMAMAKRGHLHSQDNLRDITKEFCQKMNPRLAEGSLLSNLVHSLRYFLIDDLEDEASKGAKMPVPGESGVTNMFANLKLFERIVNADNSNVASESALDPFAVRAQKATDIVPKLMEVLGSCSKAVKVYLAELA</sequence>
<evidence type="ECO:0000259" key="2">
    <source>
        <dbReference type="Pfam" id="PF17667"/>
    </source>
</evidence>
<evidence type="ECO:0000313" key="3">
    <source>
        <dbReference type="EMBL" id="KAJ2804797.1"/>
    </source>
</evidence>
<dbReference type="Gene3D" id="1.10.510.10">
    <property type="entry name" value="Transferase(Phosphotransferase) domain 1"/>
    <property type="match status" value="1"/>
</dbReference>
<dbReference type="EMBL" id="JANBUO010000360">
    <property type="protein sequence ID" value="KAJ2804797.1"/>
    <property type="molecule type" value="Genomic_DNA"/>
</dbReference>
<organism evidence="3 4">
    <name type="scientific">Coemansia guatemalensis</name>
    <dbReference type="NCBI Taxonomy" id="2761395"/>
    <lineage>
        <taxon>Eukaryota</taxon>
        <taxon>Fungi</taxon>
        <taxon>Fungi incertae sedis</taxon>
        <taxon>Zoopagomycota</taxon>
        <taxon>Kickxellomycotina</taxon>
        <taxon>Kickxellomycetes</taxon>
        <taxon>Kickxellales</taxon>
        <taxon>Kickxellaceae</taxon>
        <taxon>Coemansia</taxon>
    </lineage>
</organism>
<accession>A0A9W8I3Z7</accession>
<feature type="compositionally biased region" description="Polar residues" evidence="1">
    <location>
        <begin position="22"/>
        <end position="33"/>
    </location>
</feature>
<dbReference type="PANTHER" id="PTHR38248:SF2">
    <property type="entry name" value="FUNK1 11"/>
    <property type="match status" value="1"/>
</dbReference>
<dbReference type="SUPFAM" id="SSF56112">
    <property type="entry name" value="Protein kinase-like (PK-like)"/>
    <property type="match status" value="1"/>
</dbReference>
<name>A0A9W8I3Z7_9FUNG</name>
<dbReference type="InterPro" id="IPR040976">
    <property type="entry name" value="Pkinase_fungal"/>
</dbReference>
<reference evidence="3" key="1">
    <citation type="submission" date="2022-07" db="EMBL/GenBank/DDBJ databases">
        <title>Phylogenomic reconstructions and comparative analyses of Kickxellomycotina fungi.</title>
        <authorList>
            <person name="Reynolds N.K."/>
            <person name="Stajich J.E."/>
            <person name="Barry K."/>
            <person name="Grigoriev I.V."/>
            <person name="Crous P."/>
            <person name="Smith M.E."/>
        </authorList>
    </citation>
    <scope>NUCLEOTIDE SEQUENCE</scope>
    <source>
        <strain evidence="3">NRRL 1565</strain>
    </source>
</reference>
<dbReference type="GO" id="GO:0004672">
    <property type="term" value="F:protein kinase activity"/>
    <property type="evidence" value="ECO:0007669"/>
    <property type="project" value="InterPro"/>
</dbReference>
<evidence type="ECO:0000256" key="1">
    <source>
        <dbReference type="SAM" id="MobiDB-lite"/>
    </source>
</evidence>
<dbReference type="OrthoDB" id="5584477at2759"/>
<comment type="caution">
    <text evidence="3">The sequence shown here is derived from an EMBL/GenBank/DDBJ whole genome shotgun (WGS) entry which is preliminary data.</text>
</comment>
<feature type="domain" description="Fungal-type protein kinase" evidence="2">
    <location>
        <begin position="220"/>
        <end position="604"/>
    </location>
</feature>
<dbReference type="InterPro" id="IPR011009">
    <property type="entry name" value="Kinase-like_dom_sf"/>
</dbReference>
<protein>
    <recommendedName>
        <fullName evidence="2">Fungal-type protein kinase domain-containing protein</fullName>
    </recommendedName>
</protein>
<gene>
    <name evidence="3" type="ORF">H4R20_002361</name>
</gene>
<proteinExistence type="predicted"/>
<keyword evidence="4" id="KW-1185">Reference proteome</keyword>
<feature type="region of interest" description="Disordered" evidence="1">
    <location>
        <begin position="1"/>
        <end position="37"/>
    </location>
</feature>
<dbReference type="AlphaFoldDB" id="A0A9W8I3Z7"/>